<proteinExistence type="inferred from homology"/>
<dbReference type="HAMAP" id="MF_02071">
    <property type="entry name" value="RlpA"/>
    <property type="match status" value="1"/>
</dbReference>
<evidence type="ECO:0000256" key="4">
    <source>
        <dbReference type="HAMAP-Rule" id="MF_02071"/>
    </source>
</evidence>
<dbReference type="PROSITE" id="PS51724">
    <property type="entry name" value="SPOR"/>
    <property type="match status" value="1"/>
</dbReference>
<evidence type="ECO:0000313" key="9">
    <source>
        <dbReference type="EMBL" id="MBS7824405.1"/>
    </source>
</evidence>
<dbReference type="Pfam" id="PF05036">
    <property type="entry name" value="SPOR"/>
    <property type="match status" value="1"/>
</dbReference>
<dbReference type="InterPro" id="IPR007730">
    <property type="entry name" value="SPOR-like_dom"/>
</dbReference>
<dbReference type="GO" id="GO:0071555">
    <property type="term" value="P:cell wall organization"/>
    <property type="evidence" value="ECO:0007669"/>
    <property type="project" value="UniProtKB-KW"/>
</dbReference>
<dbReference type="InterPro" id="IPR012997">
    <property type="entry name" value="RplA"/>
</dbReference>
<dbReference type="GO" id="GO:0008932">
    <property type="term" value="F:lytic endotransglycosylase activity"/>
    <property type="evidence" value="ECO:0007669"/>
    <property type="project" value="UniProtKB-UniRule"/>
</dbReference>
<feature type="signal peptide" evidence="7">
    <location>
        <begin position="1"/>
        <end position="23"/>
    </location>
</feature>
<sequence length="280" mass="30791">MMRKPLLLVAALVPLIIAGCSSAPKTEQNSHGAVPKKEPVSKYGNPKSYQALGQTYHVKETSKGYSETGIASWYGKDFHAKRTSSGTPYNMHAYSAAHRTLPIPTYVQVTNLENGKSVNVRVDDRGPFAKGRIIDLSYQAAKDLGMIGKGTAKVRVVALKPYQHLNAEKAAYGHTYIPEATDVISDSHGDPLVNNDAPILPKHDANGNYTIQLNAYSSPYNASNFKEQIQQAYQLPTEVHYDGQFYRVIVHRYNTQQAADEAALALKKEGLSAKTFHIQS</sequence>
<gene>
    <name evidence="4" type="primary">rlpA</name>
    <name evidence="9" type="ORF">J7561_04210</name>
</gene>
<accession>A0AB35BYR5</accession>
<dbReference type="Pfam" id="PF03330">
    <property type="entry name" value="DPBB_1"/>
    <property type="match status" value="1"/>
</dbReference>
<dbReference type="PANTHER" id="PTHR34183:SF1">
    <property type="entry name" value="ENDOLYTIC PEPTIDOGLYCAN TRANSGLYCOSYLASE RLPA"/>
    <property type="match status" value="1"/>
</dbReference>
<evidence type="ECO:0000256" key="5">
    <source>
        <dbReference type="RuleBase" id="RU003495"/>
    </source>
</evidence>
<dbReference type="InterPro" id="IPR034718">
    <property type="entry name" value="RlpA"/>
</dbReference>
<dbReference type="Gene3D" id="2.40.40.10">
    <property type="entry name" value="RlpA-like domain"/>
    <property type="match status" value="1"/>
</dbReference>
<dbReference type="GO" id="GO:0005886">
    <property type="term" value="C:plasma membrane"/>
    <property type="evidence" value="ECO:0007669"/>
    <property type="project" value="UniProtKB-SubCell"/>
</dbReference>
<keyword evidence="4" id="KW-0564">Palmitate</keyword>
<dbReference type="AlphaFoldDB" id="A0AB35BYR5"/>
<reference evidence="9" key="1">
    <citation type="submission" date="2021-03" db="EMBL/GenBank/DDBJ databases">
        <title>Identification and antibiotic profiling of Wohlfahrtiimonas chitiniclastica, an underestimated human pathogen.</title>
        <authorList>
            <person name="Kopf A."/>
            <person name="Bunk B."/>
            <person name="Coldewey S."/>
            <person name="Gunzer F."/>
            <person name="Riedel T."/>
            <person name="Schroettner P."/>
        </authorList>
    </citation>
    <scope>NUCLEOTIDE SEQUENCE</scope>
    <source>
        <strain evidence="9">DSM 100917</strain>
    </source>
</reference>
<keyword evidence="4" id="KW-0449">Lipoprotein</keyword>
<dbReference type="PANTHER" id="PTHR34183">
    <property type="entry name" value="ENDOLYTIC PEPTIDOGLYCAN TRANSGLYCOSYLASE RLPA"/>
    <property type="match status" value="1"/>
</dbReference>
<keyword evidence="4" id="KW-1003">Cell membrane</keyword>
<dbReference type="Proteomes" id="UP000680020">
    <property type="component" value="Unassembled WGS sequence"/>
</dbReference>
<dbReference type="GO" id="GO:0000270">
    <property type="term" value="P:peptidoglycan metabolic process"/>
    <property type="evidence" value="ECO:0007669"/>
    <property type="project" value="UniProtKB-UniRule"/>
</dbReference>
<dbReference type="InterPro" id="IPR036908">
    <property type="entry name" value="RlpA-like_sf"/>
</dbReference>
<keyword evidence="3 4" id="KW-0961">Cell wall biogenesis/degradation</keyword>
<dbReference type="EC" id="4.2.2.-" evidence="4"/>
<evidence type="ECO:0000313" key="10">
    <source>
        <dbReference type="Proteomes" id="UP000680020"/>
    </source>
</evidence>
<evidence type="ECO:0000256" key="7">
    <source>
        <dbReference type="SAM" id="SignalP"/>
    </source>
</evidence>
<comment type="subcellular location">
    <subcellularLocation>
        <location evidence="4">Cell membrane</location>
        <topology evidence="4">Lipid-anchor</topology>
    </subcellularLocation>
</comment>
<feature type="domain" description="SPOR" evidence="8">
    <location>
        <begin position="203"/>
        <end position="280"/>
    </location>
</feature>
<feature type="chain" id="PRO_5044271677" description="Endolytic peptidoglycan transglycosylase RlpA" evidence="7">
    <location>
        <begin position="24"/>
        <end position="280"/>
    </location>
</feature>
<dbReference type="NCBIfam" id="TIGR00413">
    <property type="entry name" value="rlpA"/>
    <property type="match status" value="1"/>
</dbReference>
<evidence type="ECO:0000256" key="1">
    <source>
        <dbReference type="ARBA" id="ARBA00022729"/>
    </source>
</evidence>
<organism evidence="9 10">
    <name type="scientific">Wohlfahrtiimonas chitiniclastica</name>
    <dbReference type="NCBI Taxonomy" id="400946"/>
    <lineage>
        <taxon>Bacteria</taxon>
        <taxon>Pseudomonadati</taxon>
        <taxon>Pseudomonadota</taxon>
        <taxon>Gammaproteobacteria</taxon>
        <taxon>Cardiobacteriales</taxon>
        <taxon>Ignatzschineriaceae</taxon>
        <taxon>Wohlfahrtiimonas</taxon>
    </lineage>
</organism>
<dbReference type="EMBL" id="JAGIBU010000002">
    <property type="protein sequence ID" value="MBS7824405.1"/>
    <property type="molecule type" value="Genomic_DNA"/>
</dbReference>
<dbReference type="PROSITE" id="PS51257">
    <property type="entry name" value="PROKAR_LIPOPROTEIN"/>
    <property type="match status" value="1"/>
</dbReference>
<dbReference type="GO" id="GO:0042834">
    <property type="term" value="F:peptidoglycan binding"/>
    <property type="evidence" value="ECO:0007669"/>
    <property type="project" value="InterPro"/>
</dbReference>
<dbReference type="RefSeq" id="WP_213403631.1">
    <property type="nucleotide sequence ID" value="NZ_JAGIBT010000008.1"/>
</dbReference>
<dbReference type="SUPFAM" id="SSF110997">
    <property type="entry name" value="Sporulation related repeat"/>
    <property type="match status" value="1"/>
</dbReference>
<dbReference type="InterPro" id="IPR009009">
    <property type="entry name" value="RlpA-like_DPBB"/>
</dbReference>
<dbReference type="InterPro" id="IPR036680">
    <property type="entry name" value="SPOR-like_sf"/>
</dbReference>
<protein>
    <recommendedName>
        <fullName evidence="4">Endolytic peptidoglycan transglycosylase RlpA</fullName>
        <ecNumber evidence="4">4.2.2.-</ecNumber>
    </recommendedName>
</protein>
<dbReference type="SUPFAM" id="SSF50685">
    <property type="entry name" value="Barwin-like endoglucanases"/>
    <property type="match status" value="1"/>
</dbReference>
<comment type="caution">
    <text evidence="9">The sequence shown here is derived from an EMBL/GenBank/DDBJ whole genome shotgun (WGS) entry which is preliminary data.</text>
</comment>
<keyword evidence="2 4" id="KW-0456">Lyase</keyword>
<evidence type="ECO:0000256" key="6">
    <source>
        <dbReference type="SAM" id="MobiDB-lite"/>
    </source>
</evidence>
<evidence type="ECO:0000259" key="8">
    <source>
        <dbReference type="PROSITE" id="PS51724"/>
    </source>
</evidence>
<comment type="similarity">
    <text evidence="4 5">Belongs to the RlpA family.</text>
</comment>
<comment type="function">
    <text evidence="4">Lytic transglycosylase with a strong preference for naked glycan strands that lack stem peptides.</text>
</comment>
<keyword evidence="4" id="KW-0472">Membrane</keyword>
<evidence type="ECO:0000256" key="2">
    <source>
        <dbReference type="ARBA" id="ARBA00023239"/>
    </source>
</evidence>
<feature type="region of interest" description="Disordered" evidence="6">
    <location>
        <begin position="24"/>
        <end position="45"/>
    </location>
</feature>
<dbReference type="Gene3D" id="3.30.70.1070">
    <property type="entry name" value="Sporulation related repeat"/>
    <property type="match status" value="1"/>
</dbReference>
<dbReference type="CDD" id="cd22268">
    <property type="entry name" value="DPBB_RlpA-like"/>
    <property type="match status" value="1"/>
</dbReference>
<keyword evidence="1 7" id="KW-0732">Signal</keyword>
<evidence type="ECO:0000256" key="3">
    <source>
        <dbReference type="ARBA" id="ARBA00023316"/>
    </source>
</evidence>
<name>A0AB35BYR5_9GAMM</name>